<name>A0AAV2S0Q1_MEGNR</name>
<accession>A0AAV2S0Q1</accession>
<keyword evidence="4" id="KW-1185">Reference proteome</keyword>
<feature type="region of interest" description="Disordered" evidence="1">
    <location>
        <begin position="1"/>
        <end position="20"/>
    </location>
</feature>
<feature type="compositionally biased region" description="Basic and acidic residues" evidence="1">
    <location>
        <begin position="413"/>
        <end position="459"/>
    </location>
</feature>
<gene>
    <name evidence="3" type="ORF">MNOR_LOCUS29944</name>
</gene>
<feature type="non-terminal residue" evidence="3">
    <location>
        <position position="509"/>
    </location>
</feature>
<proteinExistence type="predicted"/>
<evidence type="ECO:0000313" key="4">
    <source>
        <dbReference type="Proteomes" id="UP001497623"/>
    </source>
</evidence>
<feature type="region of interest" description="Disordered" evidence="1">
    <location>
        <begin position="406"/>
        <end position="509"/>
    </location>
</feature>
<dbReference type="PROSITE" id="PS50833">
    <property type="entry name" value="BRIX"/>
    <property type="match status" value="1"/>
</dbReference>
<sequence length="509" mass="58851">MGKNSFYKKRGKLSRRNKTLAKSVDNEELTKAPHSFVIHRGSVGKTVKQLQQDFRRVMEPFTATKLMERRKNCIKDFVSIAGPLNVSHLVIFTRTKVGLYMKLMRLPRGPTLTFKIMNYCLSKDVISSVKKQMTYGKQFQVAPCLMTNLQPREGEMKLQLSARMFLDMFPTITPTKAAIESIRRSCLINYDPETELYDFRHYSIRVVPVGVSKAVKKFMGNKLPDLSRFNDVSEFMTNKGIVIKAKKEDVTKAIIHVYMPKMVSIGSISIQKSSGFQGGLGADFSEKLIKVEEGLQDGTVLYHRLVTKTEGERKIIQKKREKKKQVKAKRKQEQKENVENKSKKKEEHKQKCLAGMNLPEKPKEKQQDGDNGHDLDDGPTDDTDGMYYVQPHQQKFDAGGFYLFSASKGKKRKTDDSDETIKKKFKKQMDMKKEKEEEKEKKKNKGKWWERGDSDEDKKEKKRKPKYKPQNEMEKYTMNKKKKDKVKAKKKLKTKKTGTKKGGIKKGRK</sequence>
<dbReference type="GO" id="GO:0019843">
    <property type="term" value="F:rRNA binding"/>
    <property type="evidence" value="ECO:0007669"/>
    <property type="project" value="InterPro"/>
</dbReference>
<feature type="compositionally biased region" description="Basic residues" evidence="1">
    <location>
        <begin position="478"/>
        <end position="509"/>
    </location>
</feature>
<dbReference type="Proteomes" id="UP001497623">
    <property type="component" value="Unassembled WGS sequence"/>
</dbReference>
<feature type="region of interest" description="Disordered" evidence="1">
    <location>
        <begin position="316"/>
        <end position="392"/>
    </location>
</feature>
<dbReference type="GO" id="GO:0006364">
    <property type="term" value="P:rRNA processing"/>
    <property type="evidence" value="ECO:0007669"/>
    <property type="project" value="InterPro"/>
</dbReference>
<feature type="compositionally biased region" description="Basic residues" evidence="1">
    <location>
        <begin position="316"/>
        <end position="330"/>
    </location>
</feature>
<reference evidence="3 4" key="1">
    <citation type="submission" date="2024-05" db="EMBL/GenBank/DDBJ databases">
        <authorList>
            <person name="Wallberg A."/>
        </authorList>
    </citation>
    <scope>NUCLEOTIDE SEQUENCE [LARGE SCALE GENOMIC DNA]</scope>
</reference>
<feature type="compositionally biased region" description="Basic and acidic residues" evidence="1">
    <location>
        <begin position="360"/>
        <end position="376"/>
    </location>
</feature>
<comment type="caution">
    <text evidence="3">The sequence shown here is derived from an EMBL/GenBank/DDBJ whole genome shotgun (WGS) entry which is preliminary data.</text>
</comment>
<dbReference type="GO" id="GO:0030687">
    <property type="term" value="C:preribosome, large subunit precursor"/>
    <property type="evidence" value="ECO:0007669"/>
    <property type="project" value="TreeGrafter"/>
</dbReference>
<evidence type="ECO:0000256" key="1">
    <source>
        <dbReference type="SAM" id="MobiDB-lite"/>
    </source>
</evidence>
<protein>
    <recommendedName>
        <fullName evidence="2">Brix domain-containing protein</fullName>
    </recommendedName>
</protein>
<dbReference type="SMART" id="SM00879">
    <property type="entry name" value="Brix"/>
    <property type="match status" value="1"/>
</dbReference>
<feature type="compositionally biased region" description="Basic and acidic residues" evidence="1">
    <location>
        <begin position="331"/>
        <end position="350"/>
    </location>
</feature>
<feature type="compositionally biased region" description="Basic residues" evidence="1">
    <location>
        <begin position="1"/>
        <end position="19"/>
    </location>
</feature>
<dbReference type="AlphaFoldDB" id="A0AAV2S0Q1"/>
<dbReference type="InterPro" id="IPR045112">
    <property type="entry name" value="PPAN-like"/>
</dbReference>
<evidence type="ECO:0000313" key="3">
    <source>
        <dbReference type="EMBL" id="CAL4146908.1"/>
    </source>
</evidence>
<dbReference type="PANTHER" id="PTHR12661:SF5">
    <property type="entry name" value="SUPPRESSOR OF SWI4 1 HOMOLOG"/>
    <property type="match status" value="1"/>
</dbReference>
<organism evidence="3 4">
    <name type="scientific">Meganyctiphanes norvegica</name>
    <name type="common">Northern krill</name>
    <name type="synonym">Thysanopoda norvegica</name>
    <dbReference type="NCBI Taxonomy" id="48144"/>
    <lineage>
        <taxon>Eukaryota</taxon>
        <taxon>Metazoa</taxon>
        <taxon>Ecdysozoa</taxon>
        <taxon>Arthropoda</taxon>
        <taxon>Crustacea</taxon>
        <taxon>Multicrustacea</taxon>
        <taxon>Malacostraca</taxon>
        <taxon>Eumalacostraca</taxon>
        <taxon>Eucarida</taxon>
        <taxon>Euphausiacea</taxon>
        <taxon>Euphausiidae</taxon>
        <taxon>Meganyctiphanes</taxon>
    </lineage>
</organism>
<dbReference type="PANTHER" id="PTHR12661">
    <property type="entry name" value="PETER PAN-RELATED"/>
    <property type="match status" value="1"/>
</dbReference>
<dbReference type="EMBL" id="CAXKWB010035655">
    <property type="protein sequence ID" value="CAL4146908.1"/>
    <property type="molecule type" value="Genomic_DNA"/>
</dbReference>
<dbReference type="Pfam" id="PF04427">
    <property type="entry name" value="Brix"/>
    <property type="match status" value="1"/>
</dbReference>
<evidence type="ECO:0000259" key="2">
    <source>
        <dbReference type="PROSITE" id="PS50833"/>
    </source>
</evidence>
<feature type="domain" description="Brix" evidence="2">
    <location>
        <begin position="33"/>
        <end position="297"/>
    </location>
</feature>
<dbReference type="GO" id="GO:0000027">
    <property type="term" value="P:ribosomal large subunit assembly"/>
    <property type="evidence" value="ECO:0007669"/>
    <property type="project" value="TreeGrafter"/>
</dbReference>
<dbReference type="InterPro" id="IPR007109">
    <property type="entry name" value="Brix"/>
</dbReference>